<dbReference type="AlphaFoldDB" id="A0AAE3EWL9"/>
<evidence type="ECO:0000313" key="2">
    <source>
        <dbReference type="EMBL" id="MCG2461628.1"/>
    </source>
</evidence>
<dbReference type="PANTHER" id="PTHR44103:SF1">
    <property type="entry name" value="PROPROTEIN CONVERTASE P"/>
    <property type="match status" value="1"/>
</dbReference>
<dbReference type="Gene3D" id="2.130.10.130">
    <property type="entry name" value="Integrin alpha, N-terminal"/>
    <property type="match status" value="3"/>
</dbReference>
<dbReference type="SUPFAM" id="SSF69318">
    <property type="entry name" value="Integrin alpha N-terminal domain"/>
    <property type="match status" value="3"/>
</dbReference>
<reference evidence="2" key="1">
    <citation type="submission" date="2023-02" db="EMBL/GenBank/DDBJ databases">
        <title>Genome of Flavobacteriaceae gen. nov. sp. strain F89.</title>
        <authorList>
            <person name="Wang Y."/>
        </authorList>
    </citation>
    <scope>NUCLEOTIDE SEQUENCE</scope>
    <source>
        <strain evidence="2">F89</strain>
    </source>
</reference>
<evidence type="ECO:0000256" key="1">
    <source>
        <dbReference type="ARBA" id="ARBA00022729"/>
    </source>
</evidence>
<gene>
    <name evidence="2" type="ORF">K8352_12780</name>
</gene>
<protein>
    <submittedName>
        <fullName evidence="2">VCBS repeat-containing protein</fullName>
    </submittedName>
</protein>
<dbReference type="Proteomes" id="UP001200642">
    <property type="component" value="Unassembled WGS sequence"/>
</dbReference>
<proteinExistence type="predicted"/>
<dbReference type="RefSeq" id="WP_317902771.1">
    <property type="nucleotide sequence ID" value="NZ_JAIRBC010000018.1"/>
</dbReference>
<accession>A0AAE3EWL9</accession>
<comment type="caution">
    <text evidence="2">The sequence shown here is derived from an EMBL/GenBank/DDBJ whole genome shotgun (WGS) entry which is preliminary data.</text>
</comment>
<dbReference type="EMBL" id="JAIRBC010000018">
    <property type="protein sequence ID" value="MCG2461628.1"/>
    <property type="molecule type" value="Genomic_DNA"/>
</dbReference>
<name>A0AAE3EWL9_9FLAO</name>
<dbReference type="Pfam" id="PF13517">
    <property type="entry name" value="FG-GAP_3"/>
    <property type="match status" value="4"/>
</dbReference>
<keyword evidence="3" id="KW-1185">Reference proteome</keyword>
<sequence length="789" mass="88005">MSKTSLFSIAFLGLLFIGSINALRAQSPVNNWSYIEIDNDKSKWGDYAEPDWLRYFGLDMGDLNGDGQKDIVTGRWVYLNPGGDLSAQWTKVDLGHNVDGIFVMDVDGDDYADIIAQALPNVYWLEATNKKGTAWKATKIGEVPATSHTNSQGFEKGQIIAGGREEFVIAGGNNIYSFEIPKNPEKDKWKVTLIAANTSDEGIGLGDIDGDGDIDIAAGRRPEGGDEPLTVVWYENPGDGNSNWKSYEIGKTNHPADRLAIADLDGDAKADIIVTEERYPGLEPDANLFWYKQPMDRADEWKRIRIVTQYSMNNLDVKDMDHDGDMDIVTSEHKGPGLELQLWRNNGKGVFVKKVLDTGKESHLGAQVKDMDGDGDLDIVSIGWDQYQKVHLWRNDEISKETRNWKLYSTSKGDMAVPNSGNQQTASLVVDADKDGIMDFFIAERTAAPALTWYRHIDNGWERYVVEDGPLLIEAGSASYDIDGDGDQDIVFGGESGSNEVWWWENPYPNFNPKVPWNRYTIKKSGANKHHDQLFGDFDGDGEQELVFWNQGAAALILAEIPADPKNVDEWQLQTIYRYSNDSEMEPLVGINGYPGWQTVNEHEGLFKIDIDGDGIEDIVGGGRWFKYHDGKFMENIIDASYTFSRSVAGQFVEGGRPEVLLVVGDGKGPLNMYEWIKGTWQKTELLEELDNGHTIDVIDFNGDGKLDIFSAEMRFGEGNPDAKVRILLGDGKGHFKEMTVVKGYGVHEGRIVDLDGDGDYDILGKPYTWKAPLINIWINEGPKSATDD</sequence>
<evidence type="ECO:0000313" key="3">
    <source>
        <dbReference type="Proteomes" id="UP001200642"/>
    </source>
</evidence>
<dbReference type="InterPro" id="IPR013517">
    <property type="entry name" value="FG-GAP"/>
</dbReference>
<organism evidence="2 3">
    <name type="scientific">Cerina litoralis</name>
    <dbReference type="NCBI Taxonomy" id="2874477"/>
    <lineage>
        <taxon>Bacteria</taxon>
        <taxon>Pseudomonadati</taxon>
        <taxon>Bacteroidota</taxon>
        <taxon>Flavobacteriia</taxon>
        <taxon>Flavobacteriales</taxon>
        <taxon>Flavobacteriaceae</taxon>
        <taxon>Cerina</taxon>
    </lineage>
</organism>
<dbReference type="PANTHER" id="PTHR44103">
    <property type="entry name" value="PROPROTEIN CONVERTASE P"/>
    <property type="match status" value="1"/>
</dbReference>
<keyword evidence="1" id="KW-0732">Signal</keyword>
<dbReference type="InterPro" id="IPR028994">
    <property type="entry name" value="Integrin_alpha_N"/>
</dbReference>